<dbReference type="AlphaFoldDB" id="A0A0A9ADH6"/>
<sequence length="24" mass="3175">MLEVCRHKHSERERERSYTKEWRQ</sequence>
<evidence type="ECO:0000313" key="1">
    <source>
        <dbReference type="EMBL" id="JAD48008.1"/>
    </source>
</evidence>
<organism evidence="1">
    <name type="scientific">Arundo donax</name>
    <name type="common">Giant reed</name>
    <name type="synonym">Donax arundinaceus</name>
    <dbReference type="NCBI Taxonomy" id="35708"/>
    <lineage>
        <taxon>Eukaryota</taxon>
        <taxon>Viridiplantae</taxon>
        <taxon>Streptophyta</taxon>
        <taxon>Embryophyta</taxon>
        <taxon>Tracheophyta</taxon>
        <taxon>Spermatophyta</taxon>
        <taxon>Magnoliopsida</taxon>
        <taxon>Liliopsida</taxon>
        <taxon>Poales</taxon>
        <taxon>Poaceae</taxon>
        <taxon>PACMAD clade</taxon>
        <taxon>Arundinoideae</taxon>
        <taxon>Arundineae</taxon>
        <taxon>Arundo</taxon>
    </lineage>
</organism>
<dbReference type="EMBL" id="GBRH01249887">
    <property type="protein sequence ID" value="JAD48008.1"/>
    <property type="molecule type" value="Transcribed_RNA"/>
</dbReference>
<name>A0A0A9ADH6_ARUDO</name>
<proteinExistence type="predicted"/>
<protein>
    <submittedName>
        <fullName evidence="1">Uncharacterized protein</fullName>
    </submittedName>
</protein>
<reference evidence="1" key="2">
    <citation type="journal article" date="2015" name="Data Brief">
        <title>Shoot transcriptome of the giant reed, Arundo donax.</title>
        <authorList>
            <person name="Barrero R.A."/>
            <person name="Guerrero F.D."/>
            <person name="Moolhuijzen P."/>
            <person name="Goolsby J.A."/>
            <person name="Tidwell J."/>
            <person name="Bellgard S.E."/>
            <person name="Bellgard M.I."/>
        </authorList>
    </citation>
    <scope>NUCLEOTIDE SEQUENCE</scope>
    <source>
        <tissue evidence="1">Shoot tissue taken approximately 20 cm above the soil surface</tissue>
    </source>
</reference>
<reference evidence="1" key="1">
    <citation type="submission" date="2014-09" db="EMBL/GenBank/DDBJ databases">
        <authorList>
            <person name="Magalhaes I.L.F."/>
            <person name="Oliveira U."/>
            <person name="Santos F.R."/>
            <person name="Vidigal T.H.D.A."/>
            <person name="Brescovit A.D."/>
            <person name="Santos A.J."/>
        </authorList>
    </citation>
    <scope>NUCLEOTIDE SEQUENCE</scope>
    <source>
        <tissue evidence="1">Shoot tissue taken approximately 20 cm above the soil surface</tissue>
    </source>
</reference>
<accession>A0A0A9ADH6</accession>